<name>A0ABU9EIS7_LIMFS</name>
<proteinExistence type="predicted"/>
<organism evidence="1 2">
    <name type="scientific">Limnospira fusiformis PMC 851.14</name>
    <dbReference type="NCBI Taxonomy" id="2219512"/>
    <lineage>
        <taxon>Bacteria</taxon>
        <taxon>Bacillati</taxon>
        <taxon>Cyanobacteriota</taxon>
        <taxon>Cyanophyceae</taxon>
        <taxon>Oscillatoriophycideae</taxon>
        <taxon>Oscillatoriales</taxon>
        <taxon>Sirenicapillariaceae</taxon>
        <taxon>Limnospira</taxon>
    </lineage>
</organism>
<sequence length="75" mass="8312">MKRQYKRSFLQDLKALTSTPRALTLATIPNPIKLPKGKDSQSAIKPRETEASIALSLIKENQISGDISNQQSESE</sequence>
<accession>A0ABU9EIS7</accession>
<keyword evidence="2" id="KW-1185">Reference proteome</keyword>
<evidence type="ECO:0000313" key="2">
    <source>
        <dbReference type="Proteomes" id="UP001387447"/>
    </source>
</evidence>
<dbReference type="Proteomes" id="UP001387447">
    <property type="component" value="Unassembled WGS sequence"/>
</dbReference>
<protein>
    <submittedName>
        <fullName evidence="1">Uncharacterized protein</fullName>
    </submittedName>
</protein>
<reference evidence="1 2" key="1">
    <citation type="journal article" date="2024" name="Front. Microbiol.">
        <title>Transcriptomic insights into the dominance of two phototrophs throughout the water column of a tropical hypersaline-alkaline crater lake (Dziani Dzaha, Mayotte).</title>
        <authorList>
            <person name="Duperron S."/>
            <person name="Halary S."/>
            <person name="Bouly J.-P."/>
            <person name="Roussel T."/>
            <person name="Hugoni M."/>
            <person name="Bruto M."/>
            <person name="Oger P."/>
            <person name="Duval C."/>
            <person name="Woo A."/>
            <person name="Jezequiel D."/>
            <person name="Ader M."/>
            <person name="Leboulanger C."/>
            <person name="Agogue H."/>
            <person name="Grossi V."/>
            <person name="Trousselier M."/>
            <person name="Bernard C."/>
        </authorList>
    </citation>
    <scope>NUCLEOTIDE SEQUENCE [LARGE SCALE GENOMIC DNA]</scope>
    <source>
        <strain evidence="1 2">PMC 851.14</strain>
    </source>
</reference>
<evidence type="ECO:0000313" key="1">
    <source>
        <dbReference type="EMBL" id="MEK9511616.1"/>
    </source>
</evidence>
<comment type="caution">
    <text evidence="1">The sequence shown here is derived from an EMBL/GenBank/DDBJ whole genome shotgun (WGS) entry which is preliminary data.</text>
</comment>
<dbReference type="EMBL" id="JBBWYZ010000006">
    <property type="protein sequence ID" value="MEK9511616.1"/>
    <property type="molecule type" value="Genomic_DNA"/>
</dbReference>
<gene>
    <name evidence="1" type="ORF">AAEJ74_07910</name>
</gene>
<dbReference type="RefSeq" id="WP_006624680.1">
    <property type="nucleotide sequence ID" value="NZ_JBBWYZ010000006.1"/>
</dbReference>